<evidence type="ECO:0000256" key="2">
    <source>
        <dbReference type="ARBA" id="ARBA00011738"/>
    </source>
</evidence>
<dbReference type="PROSITE" id="PS51683">
    <property type="entry name" value="SAM_OMT_II"/>
    <property type="match status" value="1"/>
</dbReference>
<evidence type="ECO:0000256" key="4">
    <source>
        <dbReference type="ARBA" id="ARBA00022679"/>
    </source>
</evidence>
<evidence type="ECO:0000256" key="9">
    <source>
        <dbReference type="ARBA" id="ARBA00070001"/>
    </source>
</evidence>
<dbReference type="PIRSF" id="PIRSF005739">
    <property type="entry name" value="O-mtase"/>
    <property type="match status" value="1"/>
</dbReference>
<keyword evidence="4" id="KW-0808">Transferase</keyword>
<evidence type="ECO:0000256" key="8">
    <source>
        <dbReference type="ARBA" id="ARBA00051840"/>
    </source>
</evidence>
<dbReference type="GO" id="GO:0047763">
    <property type="term" value="F:caffeate O-methyltransferase activity"/>
    <property type="evidence" value="ECO:0007669"/>
    <property type="project" value="UniProtKB-EC"/>
</dbReference>
<dbReference type="Pfam" id="PF00891">
    <property type="entry name" value="Methyltransf_2"/>
    <property type="match status" value="1"/>
</dbReference>
<comment type="pathway">
    <text evidence="1">Aromatic compound metabolism; phenylpropanoid biosynthesis.</text>
</comment>
<dbReference type="Gene3D" id="3.40.50.150">
    <property type="entry name" value="Vaccinia Virus protein VP39"/>
    <property type="match status" value="1"/>
</dbReference>
<dbReference type="InterPro" id="IPR012967">
    <property type="entry name" value="COMT_dimerisation"/>
</dbReference>
<dbReference type="InterPro" id="IPR016461">
    <property type="entry name" value="COMT-like"/>
</dbReference>
<dbReference type="InterPro" id="IPR029063">
    <property type="entry name" value="SAM-dependent_MTases_sf"/>
</dbReference>
<reference evidence="14" key="1">
    <citation type="submission" date="2024-10" db="EMBL/GenBank/DDBJ databases">
        <authorList>
            <person name="Ryan C."/>
        </authorList>
    </citation>
    <scope>NUCLEOTIDE SEQUENCE [LARGE SCALE GENOMIC DNA]</scope>
</reference>
<dbReference type="GO" id="GO:0032259">
    <property type="term" value="P:methylation"/>
    <property type="evidence" value="ECO:0007669"/>
    <property type="project" value="UniProtKB-KW"/>
</dbReference>
<evidence type="ECO:0000256" key="5">
    <source>
        <dbReference type="ARBA" id="ARBA00022691"/>
    </source>
</evidence>
<accession>A0ABC8WWR8</accession>
<dbReference type="InterPro" id="IPR001077">
    <property type="entry name" value="COMT_C"/>
</dbReference>
<dbReference type="Pfam" id="PF08100">
    <property type="entry name" value="Dimerisation"/>
    <property type="match status" value="1"/>
</dbReference>
<organism evidence="14 15">
    <name type="scientific">Urochloa decumbens</name>
    <dbReference type="NCBI Taxonomy" id="240449"/>
    <lineage>
        <taxon>Eukaryota</taxon>
        <taxon>Viridiplantae</taxon>
        <taxon>Streptophyta</taxon>
        <taxon>Embryophyta</taxon>
        <taxon>Tracheophyta</taxon>
        <taxon>Spermatophyta</taxon>
        <taxon>Magnoliopsida</taxon>
        <taxon>Liliopsida</taxon>
        <taxon>Poales</taxon>
        <taxon>Poaceae</taxon>
        <taxon>PACMAD clade</taxon>
        <taxon>Panicoideae</taxon>
        <taxon>Panicodae</taxon>
        <taxon>Paniceae</taxon>
        <taxon>Melinidinae</taxon>
        <taxon>Urochloa</taxon>
    </lineage>
</organism>
<dbReference type="PANTHER" id="PTHR11746">
    <property type="entry name" value="O-METHYLTRANSFERASE"/>
    <property type="match status" value="1"/>
</dbReference>
<evidence type="ECO:0000256" key="11">
    <source>
        <dbReference type="PIRSR" id="PIRSR005739-1"/>
    </source>
</evidence>
<feature type="active site" description="Proton acceptor" evidence="11">
    <location>
        <position position="269"/>
    </location>
</feature>
<dbReference type="Proteomes" id="UP001497457">
    <property type="component" value="Chromosome 13rd"/>
</dbReference>
<keyword evidence="5" id="KW-0949">S-adenosyl-L-methionine</keyword>
<evidence type="ECO:0000256" key="6">
    <source>
        <dbReference type="ARBA" id="ARBA00022733"/>
    </source>
</evidence>
<protein>
    <recommendedName>
        <fullName evidence="9">Caffeic acid 3-O-methyltransferase</fullName>
        <ecNumber evidence="7">2.1.1.68</ecNumber>
    </recommendedName>
    <alternativeName>
        <fullName evidence="10">S-adenosysl-L-methionine:caffeic acid 3-O-methyltransferase</fullName>
    </alternativeName>
</protein>
<keyword evidence="3" id="KW-0489">Methyltransferase</keyword>
<dbReference type="SUPFAM" id="SSF46785">
    <property type="entry name" value="Winged helix' DNA-binding domain"/>
    <property type="match status" value="1"/>
</dbReference>
<feature type="domain" description="O-methyltransferase C-terminal" evidence="12">
    <location>
        <begin position="140"/>
        <end position="345"/>
    </location>
</feature>
<evidence type="ECO:0000313" key="15">
    <source>
        <dbReference type="Proteomes" id="UP001497457"/>
    </source>
</evidence>
<evidence type="ECO:0000259" key="12">
    <source>
        <dbReference type="Pfam" id="PF00891"/>
    </source>
</evidence>
<dbReference type="AlphaFoldDB" id="A0ABC8WWR8"/>
<dbReference type="InterPro" id="IPR036388">
    <property type="entry name" value="WH-like_DNA-bd_sf"/>
</dbReference>
<comment type="catalytic activity">
    <reaction evidence="8">
        <text>(E)-caffeate + S-adenosyl-L-methionine = (E)-ferulate + S-adenosyl-L-homocysteine + H(+)</text>
        <dbReference type="Rhea" id="RHEA:20225"/>
        <dbReference type="ChEBI" id="CHEBI:15378"/>
        <dbReference type="ChEBI" id="CHEBI:29749"/>
        <dbReference type="ChEBI" id="CHEBI:57770"/>
        <dbReference type="ChEBI" id="CHEBI:57856"/>
        <dbReference type="ChEBI" id="CHEBI:59789"/>
        <dbReference type="EC" id="2.1.1.68"/>
    </reaction>
</comment>
<dbReference type="EC" id="2.1.1.68" evidence="7"/>
<evidence type="ECO:0000256" key="1">
    <source>
        <dbReference type="ARBA" id="ARBA00004928"/>
    </source>
</evidence>
<sequence>MGSNTAAEKVMTTGEEEASCMYALQLAVSSVLPMTLKNAIELGMLEALVGANGKALSASEVAARLPCKDNPDAPAMVDRMLRLLASYDVVSCEVEEGKDGLLARRYGPAPVCKWLTPNEDGVSMAAMLLMLQDKVLMDCWYSFKEAAVDRGHPFNKAHGMSMFEYQGKDARFNRVFNEGMKNHSTVITKKLLEVYTGFDGIGTLVDVGGGVGATIHAITSKYPHIKGINYDLPHVISEAPPSPHVQHIGGDMFEKVPAGDAVLMKGILHDWNDERCVTLLKNCYDALPAHGKVVVVECILPGKPEAELEAQVVFNIDMVMLAHTPSGKERCLREFQELARGAGFSSVVNTTYIFAKSWAMEFTK</sequence>
<evidence type="ECO:0000256" key="7">
    <source>
        <dbReference type="ARBA" id="ARBA00039011"/>
    </source>
</evidence>
<evidence type="ECO:0000313" key="14">
    <source>
        <dbReference type="EMBL" id="CAL4916387.1"/>
    </source>
</evidence>
<name>A0ABC8WWR8_9POAL</name>
<dbReference type="SUPFAM" id="SSF53335">
    <property type="entry name" value="S-adenosyl-L-methionine-dependent methyltransferases"/>
    <property type="match status" value="1"/>
</dbReference>
<dbReference type="GO" id="GO:0009809">
    <property type="term" value="P:lignin biosynthetic process"/>
    <property type="evidence" value="ECO:0007669"/>
    <property type="project" value="UniProtKB-KW"/>
</dbReference>
<evidence type="ECO:0000256" key="10">
    <source>
        <dbReference type="ARBA" id="ARBA00075404"/>
    </source>
</evidence>
<evidence type="ECO:0000256" key="3">
    <source>
        <dbReference type="ARBA" id="ARBA00022603"/>
    </source>
</evidence>
<gene>
    <name evidence="14" type="ORF">URODEC1_LOCUS17978</name>
</gene>
<comment type="subunit">
    <text evidence="2">Homodimer.</text>
</comment>
<proteinExistence type="predicted"/>
<dbReference type="FunFam" id="1.10.10.10:FF:000473">
    <property type="entry name" value="Caffeic acid O-methyltransferase"/>
    <property type="match status" value="1"/>
</dbReference>
<dbReference type="Gene3D" id="1.10.10.10">
    <property type="entry name" value="Winged helix-like DNA-binding domain superfamily/Winged helix DNA-binding domain"/>
    <property type="match status" value="1"/>
</dbReference>
<dbReference type="FunFam" id="3.40.50.150:FF:000061">
    <property type="entry name" value="Caffeic acid O-methyltransferase"/>
    <property type="match status" value="1"/>
</dbReference>
<evidence type="ECO:0000259" key="13">
    <source>
        <dbReference type="Pfam" id="PF08100"/>
    </source>
</evidence>
<feature type="domain" description="O-methyltransferase dimerisation" evidence="13">
    <location>
        <begin position="25"/>
        <end position="116"/>
    </location>
</feature>
<keyword evidence="15" id="KW-1185">Reference proteome</keyword>
<dbReference type="InterPro" id="IPR036390">
    <property type="entry name" value="WH_DNA-bd_sf"/>
</dbReference>
<keyword evidence="6" id="KW-0438">Lignin biosynthesis</keyword>
<dbReference type="EMBL" id="OZ075123">
    <property type="protein sequence ID" value="CAL4916387.1"/>
    <property type="molecule type" value="Genomic_DNA"/>
</dbReference>